<sequence>MMTSLAACVGVQEGEEGEEDDVGVVEQAAFVENALTSNALTSNALTSNALTSNALTSNALTSNALTSNALTSSALRDPLARQLLKYVVSCALPSGARFDINIDGVVYGFDGELGLHKKWGDKDGSCDNACKAWVSACVLSRINHLGIATPISMRGNKCELSSDSTERTAYSNREGAYYGNIFASPPNYYACVSPEKTSIERVCGASLDDCALRVVGSCRDACDKPQSDGSYPNCRDRARDSYGKFPSGTISYSGSVTIFLK</sequence>
<organism evidence="1 2">
    <name type="scientific">Sorangium atrum</name>
    <dbReference type="NCBI Taxonomy" id="2995308"/>
    <lineage>
        <taxon>Bacteria</taxon>
        <taxon>Pseudomonadati</taxon>
        <taxon>Myxococcota</taxon>
        <taxon>Polyangia</taxon>
        <taxon>Polyangiales</taxon>
        <taxon>Polyangiaceae</taxon>
        <taxon>Sorangium</taxon>
    </lineage>
</organism>
<dbReference type="EMBL" id="JAQNDK010000001">
    <property type="protein sequence ID" value="MDC0677026.1"/>
    <property type="molecule type" value="Genomic_DNA"/>
</dbReference>
<evidence type="ECO:0000313" key="1">
    <source>
        <dbReference type="EMBL" id="MDC0677026.1"/>
    </source>
</evidence>
<reference evidence="1 2" key="1">
    <citation type="submission" date="2023-01" db="EMBL/GenBank/DDBJ databases">
        <title>Minimal conservation of predation-associated metabolite biosynthetic gene clusters underscores biosynthetic potential of Myxococcota including descriptions for ten novel species: Archangium lansinium sp. nov., Myxococcus landrumus sp. nov., Nannocystis bai.</title>
        <authorList>
            <person name="Ahearne A."/>
            <person name="Stevens C."/>
            <person name="Dowd S."/>
        </authorList>
    </citation>
    <scope>NUCLEOTIDE SEQUENCE [LARGE SCALE GENOMIC DNA]</scope>
    <source>
        <strain evidence="1 2">WIWO2</strain>
    </source>
</reference>
<evidence type="ECO:0008006" key="3">
    <source>
        <dbReference type="Google" id="ProtNLM"/>
    </source>
</evidence>
<accession>A0ABT5BS82</accession>
<name>A0ABT5BS82_9BACT</name>
<protein>
    <recommendedName>
        <fullName evidence="3">Secreted protein</fullName>
    </recommendedName>
</protein>
<dbReference type="RefSeq" id="WP_272093798.1">
    <property type="nucleotide sequence ID" value="NZ_JAQNDK010000001.1"/>
</dbReference>
<keyword evidence="2" id="KW-1185">Reference proteome</keyword>
<dbReference type="Proteomes" id="UP001217485">
    <property type="component" value="Unassembled WGS sequence"/>
</dbReference>
<evidence type="ECO:0000313" key="2">
    <source>
        <dbReference type="Proteomes" id="UP001217485"/>
    </source>
</evidence>
<proteinExistence type="predicted"/>
<gene>
    <name evidence="1" type="ORF">POL72_04690</name>
</gene>
<comment type="caution">
    <text evidence="1">The sequence shown here is derived from an EMBL/GenBank/DDBJ whole genome shotgun (WGS) entry which is preliminary data.</text>
</comment>